<dbReference type="RefSeq" id="WP_386107637.1">
    <property type="nucleotide sequence ID" value="NZ_JBHTJR010000047.1"/>
</dbReference>
<proteinExistence type="predicted"/>
<feature type="chain" id="PRO_5047226555" evidence="4">
    <location>
        <begin position="20"/>
        <end position="417"/>
    </location>
</feature>
<gene>
    <name evidence="5" type="ORF">ACFQ1U_09340</name>
</gene>
<dbReference type="InterPro" id="IPR019734">
    <property type="entry name" value="TPR_rpt"/>
</dbReference>
<sequence length="417" mass="48998">MKKNVLLLIIAMYVCKAEAQSSAFQVIDSLLAYGKYKKALKALEAKPISYEVLLKKASIYDKIDDAKNASVNYEKALQIKDDYFVSIAYAKALKKEKKLIKSIQLFEKVFKKDTLNLFVAYDLSKLYLQTKKAHKAKQQLAYLIKQDSSNYNYHYQLGLVYKLLKKRNLRINSFLKAYKINNTDIRSIEKLAKDFFLLKDLDSANLFINKGLRINRNNVNLNKLKVNKLYLDKKYIELLPTLHHLDSILPNDHFTNKMLGRTYLKLDSLNKAKKYFKSASVIDRTDYKSFTYLGHIALKQEDFEAAMFNYFMATMIGKESRDEEYLGLAKVYYKTNKPQKVIKYYKEALRENPSNYIVLLELAKFSDNYYKDISIAQKYYQQYINKFEFKNKENDSLVHKRLSQIKKILFLEGKPIE</sequence>
<dbReference type="SUPFAM" id="SSF48452">
    <property type="entry name" value="TPR-like"/>
    <property type="match status" value="2"/>
</dbReference>
<evidence type="ECO:0000313" key="5">
    <source>
        <dbReference type="EMBL" id="MFD0993407.1"/>
    </source>
</evidence>
<feature type="repeat" description="TPR" evidence="3">
    <location>
        <begin position="322"/>
        <end position="355"/>
    </location>
</feature>
<accession>A0ABW3JVK1</accession>
<feature type="signal peptide" evidence="4">
    <location>
        <begin position="1"/>
        <end position="19"/>
    </location>
</feature>
<keyword evidence="6" id="KW-1185">Reference proteome</keyword>
<dbReference type="PANTHER" id="PTHR44186:SF1">
    <property type="entry name" value="BARDET-BIEDL SYNDROME 4 PROTEIN"/>
    <property type="match status" value="1"/>
</dbReference>
<dbReference type="EMBL" id="JBHTJR010000047">
    <property type="protein sequence ID" value="MFD0993407.1"/>
    <property type="molecule type" value="Genomic_DNA"/>
</dbReference>
<dbReference type="PROSITE" id="PS50005">
    <property type="entry name" value="TPR"/>
    <property type="match status" value="1"/>
</dbReference>
<keyword evidence="1" id="KW-0677">Repeat</keyword>
<dbReference type="Pfam" id="PF13428">
    <property type="entry name" value="TPR_14"/>
    <property type="match status" value="1"/>
</dbReference>
<dbReference type="SMART" id="SM00028">
    <property type="entry name" value="TPR"/>
    <property type="match status" value="6"/>
</dbReference>
<dbReference type="Pfam" id="PF13181">
    <property type="entry name" value="TPR_8"/>
    <property type="match status" value="3"/>
</dbReference>
<reference evidence="6" key="1">
    <citation type="journal article" date="2019" name="Int. J. Syst. Evol. Microbiol.">
        <title>The Global Catalogue of Microorganisms (GCM) 10K type strain sequencing project: providing services to taxonomists for standard genome sequencing and annotation.</title>
        <authorList>
            <consortium name="The Broad Institute Genomics Platform"/>
            <consortium name="The Broad Institute Genome Sequencing Center for Infectious Disease"/>
            <person name="Wu L."/>
            <person name="Ma J."/>
        </authorList>
    </citation>
    <scope>NUCLEOTIDE SEQUENCE [LARGE SCALE GENOMIC DNA]</scope>
    <source>
        <strain evidence="6">CCUG 60527</strain>
    </source>
</reference>
<organism evidence="5 6">
    <name type="scientific">Tenacibaculum geojense</name>
    <dbReference type="NCBI Taxonomy" id="915352"/>
    <lineage>
        <taxon>Bacteria</taxon>
        <taxon>Pseudomonadati</taxon>
        <taxon>Bacteroidota</taxon>
        <taxon>Flavobacteriia</taxon>
        <taxon>Flavobacteriales</taxon>
        <taxon>Flavobacteriaceae</taxon>
        <taxon>Tenacibaculum</taxon>
    </lineage>
</organism>
<comment type="caution">
    <text evidence="5">The sequence shown here is derived from an EMBL/GenBank/DDBJ whole genome shotgun (WGS) entry which is preliminary data.</text>
</comment>
<dbReference type="Gene3D" id="1.25.40.10">
    <property type="entry name" value="Tetratricopeptide repeat domain"/>
    <property type="match status" value="2"/>
</dbReference>
<dbReference type="InterPro" id="IPR011990">
    <property type="entry name" value="TPR-like_helical_dom_sf"/>
</dbReference>
<name>A0ABW3JVK1_9FLAO</name>
<protein>
    <submittedName>
        <fullName evidence="5">Tetratricopeptide repeat protein</fullName>
    </submittedName>
</protein>
<evidence type="ECO:0000256" key="2">
    <source>
        <dbReference type="ARBA" id="ARBA00022803"/>
    </source>
</evidence>
<keyword evidence="2 3" id="KW-0802">TPR repeat</keyword>
<dbReference type="Proteomes" id="UP001597062">
    <property type="component" value="Unassembled WGS sequence"/>
</dbReference>
<dbReference type="PANTHER" id="PTHR44186">
    <property type="match status" value="1"/>
</dbReference>
<evidence type="ECO:0000256" key="4">
    <source>
        <dbReference type="SAM" id="SignalP"/>
    </source>
</evidence>
<evidence type="ECO:0000313" key="6">
    <source>
        <dbReference type="Proteomes" id="UP001597062"/>
    </source>
</evidence>
<evidence type="ECO:0000256" key="1">
    <source>
        <dbReference type="ARBA" id="ARBA00022737"/>
    </source>
</evidence>
<keyword evidence="4" id="KW-0732">Signal</keyword>
<evidence type="ECO:0000256" key="3">
    <source>
        <dbReference type="PROSITE-ProRule" id="PRU00339"/>
    </source>
</evidence>